<feature type="region of interest" description="Disordered" evidence="1">
    <location>
        <begin position="57"/>
        <end position="88"/>
    </location>
</feature>
<dbReference type="GeneID" id="63781741"/>
<dbReference type="STRING" id="1141098.A0A1Y2DIR2"/>
<gene>
    <name evidence="2" type="ORF">BCR38DRAFT_63401</name>
</gene>
<dbReference type="Proteomes" id="UP000193689">
    <property type="component" value="Unassembled WGS sequence"/>
</dbReference>
<evidence type="ECO:0000313" key="2">
    <source>
        <dbReference type="EMBL" id="ORY59056.1"/>
    </source>
</evidence>
<feature type="compositionally biased region" description="Gly residues" evidence="1">
    <location>
        <begin position="140"/>
        <end position="156"/>
    </location>
</feature>
<evidence type="ECO:0000256" key="1">
    <source>
        <dbReference type="SAM" id="MobiDB-lite"/>
    </source>
</evidence>
<feature type="compositionally biased region" description="Gly residues" evidence="1">
    <location>
        <begin position="62"/>
        <end position="71"/>
    </location>
</feature>
<feature type="compositionally biased region" description="Basic and acidic residues" evidence="1">
    <location>
        <begin position="205"/>
        <end position="218"/>
    </location>
</feature>
<feature type="compositionally biased region" description="Pro residues" evidence="1">
    <location>
        <begin position="274"/>
        <end position="287"/>
    </location>
</feature>
<organism evidence="2 3">
    <name type="scientific">Pseudomassariella vexata</name>
    <dbReference type="NCBI Taxonomy" id="1141098"/>
    <lineage>
        <taxon>Eukaryota</taxon>
        <taxon>Fungi</taxon>
        <taxon>Dikarya</taxon>
        <taxon>Ascomycota</taxon>
        <taxon>Pezizomycotina</taxon>
        <taxon>Sordariomycetes</taxon>
        <taxon>Xylariomycetidae</taxon>
        <taxon>Amphisphaeriales</taxon>
        <taxon>Pseudomassariaceae</taxon>
        <taxon>Pseudomassariella</taxon>
    </lineage>
</organism>
<feature type="region of interest" description="Disordered" evidence="1">
    <location>
        <begin position="130"/>
        <end position="302"/>
    </location>
</feature>
<accession>A0A1Y2DIR2</accession>
<feature type="compositionally biased region" description="Low complexity" evidence="1">
    <location>
        <begin position="261"/>
        <end position="273"/>
    </location>
</feature>
<name>A0A1Y2DIR2_9PEZI</name>
<proteinExistence type="predicted"/>
<dbReference type="AlphaFoldDB" id="A0A1Y2DIR2"/>
<comment type="caution">
    <text evidence="2">The sequence shown here is derived from an EMBL/GenBank/DDBJ whole genome shotgun (WGS) entry which is preliminary data.</text>
</comment>
<reference evidence="2 3" key="1">
    <citation type="submission" date="2016-07" db="EMBL/GenBank/DDBJ databases">
        <title>Pervasive Adenine N6-methylation of Active Genes in Fungi.</title>
        <authorList>
            <consortium name="DOE Joint Genome Institute"/>
            <person name="Mondo S.J."/>
            <person name="Dannebaum R.O."/>
            <person name="Kuo R.C."/>
            <person name="Labutti K."/>
            <person name="Haridas S."/>
            <person name="Kuo A."/>
            <person name="Salamov A."/>
            <person name="Ahrendt S.R."/>
            <person name="Lipzen A."/>
            <person name="Sullivan W."/>
            <person name="Andreopoulos W.B."/>
            <person name="Clum A."/>
            <person name="Lindquist E."/>
            <person name="Daum C."/>
            <person name="Ramamoorthy G.K."/>
            <person name="Gryganskyi A."/>
            <person name="Culley D."/>
            <person name="Magnuson J.K."/>
            <person name="James T.Y."/>
            <person name="O'Malley M.A."/>
            <person name="Stajich J.E."/>
            <person name="Spatafora J.W."/>
            <person name="Visel A."/>
            <person name="Grigoriev I.V."/>
        </authorList>
    </citation>
    <scope>NUCLEOTIDE SEQUENCE [LARGE SCALE GENOMIC DNA]</scope>
    <source>
        <strain evidence="2 3">CBS 129021</strain>
    </source>
</reference>
<protein>
    <submittedName>
        <fullName evidence="2">Uncharacterized protein</fullName>
    </submittedName>
</protein>
<dbReference type="EMBL" id="MCFJ01000014">
    <property type="protein sequence ID" value="ORY59056.1"/>
    <property type="molecule type" value="Genomic_DNA"/>
</dbReference>
<keyword evidence="3" id="KW-1185">Reference proteome</keyword>
<feature type="compositionally biased region" description="Low complexity" evidence="1">
    <location>
        <begin position="72"/>
        <end position="86"/>
    </location>
</feature>
<sequence>MIHHQGGLASRATAMMNSRTLPHAVAGEKVVAKRGSMSAMMSPKMVVGDTAPKNMMKRKGINIGGGGGNGQAAGNANQAGTGASNSTAGQAALEGVGDEDGGGGLTIGGLTLGGPDGGITYNPQAQTAVPATAPAPAQENGGGLTSGGITLGGPDGGIQVNSGNRQGAQQGQPQATPEQPAAPAVGQPAATPAEKGQPAAAAGEAQKEGENNALKDSEQFSENAGITVTPGGTTNVGGNLGITKGSDGSQSVGGKNGINIAAAPEAGPEVPALPATPPPAPAPPAHPVAPEGHTGTETAAED</sequence>
<feature type="compositionally biased region" description="Low complexity" evidence="1">
    <location>
        <begin position="166"/>
        <end position="204"/>
    </location>
</feature>
<dbReference type="RefSeq" id="XP_040711750.1">
    <property type="nucleotide sequence ID" value="XM_040865529.1"/>
</dbReference>
<dbReference type="InParanoid" id="A0A1Y2DIR2"/>
<evidence type="ECO:0000313" key="3">
    <source>
        <dbReference type="Proteomes" id="UP000193689"/>
    </source>
</evidence>